<evidence type="ECO:0000313" key="3">
    <source>
        <dbReference type="Proteomes" id="UP000052167"/>
    </source>
</evidence>
<organism evidence="2 3">
    <name type="scientific">Pseudorhizobium pelagicum</name>
    <dbReference type="NCBI Taxonomy" id="1509405"/>
    <lineage>
        <taxon>Bacteria</taxon>
        <taxon>Pseudomonadati</taxon>
        <taxon>Pseudomonadota</taxon>
        <taxon>Alphaproteobacteria</taxon>
        <taxon>Hyphomicrobiales</taxon>
        <taxon>Rhizobiaceae</taxon>
        <taxon>Rhizobium/Agrobacterium group</taxon>
        <taxon>Pseudorhizobium</taxon>
    </lineage>
</organism>
<name>A0A922T793_9HYPH</name>
<reference evidence="2 3" key="1">
    <citation type="submission" date="2014-06" db="EMBL/GenBank/DDBJ databases">
        <title>Rhizobium pelagicum/R2-400B4.</title>
        <authorList>
            <person name="Kimes N.E."/>
            <person name="Lopez-Perez M."/>
        </authorList>
    </citation>
    <scope>NUCLEOTIDE SEQUENCE [LARGE SCALE GENOMIC DNA]</scope>
    <source>
        <strain evidence="2 3">R2-400B4</strain>
    </source>
</reference>
<proteinExistence type="predicted"/>
<feature type="domain" description="TfuA-like core" evidence="1">
    <location>
        <begin position="47"/>
        <end position="166"/>
    </location>
</feature>
<dbReference type="Pfam" id="PF07812">
    <property type="entry name" value="TfuA"/>
    <property type="match status" value="1"/>
</dbReference>
<keyword evidence="3" id="KW-1185">Reference proteome</keyword>
<gene>
    <name evidence="2" type="ORF">GV68_11650</name>
</gene>
<protein>
    <submittedName>
        <fullName evidence="2">Antibiotic resistance protein</fullName>
    </submittedName>
</protein>
<dbReference type="EMBL" id="JOKJ01000021">
    <property type="protein sequence ID" value="KEQ05185.1"/>
    <property type="molecule type" value="Genomic_DNA"/>
</dbReference>
<dbReference type="AlphaFoldDB" id="A0A922T793"/>
<sequence>MKLVFVGPTLPDATSLVPPGIEIRGPAIHRDILVAVNEGAAVIGLIDGCFEDVAPVWHKEILFALSNGVRVYGASSMGALRAAECAAFGMIGVGKIYAQYASGHRVDDADVAQIHGPPEMNYLSLSEALVNVIATLDHLLSRQELEDAEYRSLRASAGRLFFKDRSYRTIVANAKLQEHASVKHLEELLRFNAVNQKRLDALELLDTIAAAENTRRQAPVDWDFASTTQWRNIL</sequence>
<evidence type="ECO:0000313" key="2">
    <source>
        <dbReference type="EMBL" id="KEQ05185.1"/>
    </source>
</evidence>
<accession>A0A922T793</accession>
<dbReference type="Proteomes" id="UP000052167">
    <property type="component" value="Unassembled WGS sequence"/>
</dbReference>
<comment type="caution">
    <text evidence="2">The sequence shown here is derived from an EMBL/GenBank/DDBJ whole genome shotgun (WGS) entry which is preliminary data.</text>
</comment>
<evidence type="ECO:0000259" key="1">
    <source>
        <dbReference type="Pfam" id="PF07812"/>
    </source>
</evidence>
<dbReference type="InterPro" id="IPR012924">
    <property type="entry name" value="TfuA_core"/>
</dbReference>
<dbReference type="OrthoDB" id="118811at2"/>